<accession>A0A449B171</accession>
<evidence type="ECO:0000256" key="1">
    <source>
        <dbReference type="SAM" id="Coils"/>
    </source>
</evidence>
<sequence length="2853" mass="320328">MIKMKNTKSAKTFVLTSVLAVPVAVGLGATLFLIHSNESVNNSTVFGNFLEGENLFKLYAPYIDAPQNEKDKVFQAYNQAKDSWTSKKTNLEAKLVALDQAQASAFDFYIQNLDKVQAQDEEPSVFWNKILANQEGRIRELDLKNQLTQLKKDQSIKFLEDLYSATSKQKQEYLKNVSQEISKLVVLQNQILAPFIKLLEGTSAQLDSLPFEGLKKDVSNSLTPLYSRIISDNIRLNEVQIASQDTTKEVSKLQEVLQNSQSEINEIQQYLKLIKPYENNAAYSQAEKENVKKFISSTQINLNIALSKADINQIHNSVVTFYQQISDTQKTVAEIKQVISELNTYVDKFDSSLRFNKEMLSQQIAQVLAVNDKKDLISAKAKLFSEFYAVKFANSLMAELLEKAKNAKENNVISLTKQTIIQSEIHRIINKNLSASNLANQLFNYYKTQVKEIEDLTYLNNELKLIETQINEVNGLSFTSEDIKSKLNELHNQVNKTYSDNVTVSFLNSIKNTLNENLRNILKDDLKNLIQLMNEKITLVKNLHNPLNSIVVDEAVKLNEASEKMVVDFNPISSVELIKQIKIYDLKLQNLINANKQTKAEKDSDFTDDYLKIVFSDNNDNYVPTDKEQKRIDLYNQYKADLDKIRGEINSGSGNAQLAVDIANLQTKLNNLSDTGNDFRKLSLLDKQASDTIATKQESLNSIALQPYINNLQKVRDQLDSLYSNVNATKEQILDAQKALSKALKELNEADTKILLEQKIAQLKNEIEANYQGDLTSPGALALLKNYNDLLQEAKDTSNEQNSNASISKANQLIAITPYLFDAEINKKRLLTIIGEKTSAPYSGNKTAKSISRGRDEIKSIDELITRLNNPDNIPNLEAFENAKANLLQRGDEILLAYEQEKIEKINQNIQATKKTTVGGANDNFAKALEKVNAYATVQKSQLNFQKASASATKMEFLEKLANVSGELLDAYNLYNVNPTQTLSDYISNLLLNNELGVGDSNEEIQNKILNLNKAKEVIIAKKEFLDVYLQLKNVLEENKDWKIYAPLKRDINLILQESNAIIFNNDLTIDQINAKKAEFQNKIKLYQIQKQDLLDLFSQAITQVDAKQTSLNADVVALIGSNPNYDFDTYFKKAKEAYAHDKQLDQKVNVDTDDINAYSSKLEIAFNKDIVLNKLKDINTTATVSNFGSSDLHNKVKSGWDTFNGSVKNNLNLNTLSLEDVLDINKKVNRFSDLFTLQKRITDYLAKNRSQITSQTLSLETLKDAVEQSLPIASDGFTEIDNKYKELLKTYEQEIEIQEIRENIISTLENQDLANGQLGLIKSLENALGATYDSDVTSKLNSYVAATKTSAATSTSREELIKLLHQVNTIRDEVPAIATLAKNVAGARNILDNLTNGSSNLINSYAQKLNAFLTEAKNNYFKLPSNSQPSNLEFYNQLSNKIDFTAKKIFASDALATKLQEIKDILSNNNFNLRSVNGEVGLSKQAEINAYLDSFENTAQNDDYTQESVQKINILTQKATAYKNVISTNLDVLTYANTLANNNDATSANDLEATLLLVWDSVPRATAYANSVLGKVQGNIYNVNDLFDITSASSKNVAEYNALTQQIITEINNQKDYIQARNAYRVTTETKINALRAKDFTPLVHNDLKNDLFNLLNTLESQNNVQNSWTINNQSGDLNVIRSKVNLIENKLDGLKNLAQKAYELNALDNTIISNEALLNNEKTQAQTLISKAKSYFGDTNKMSLTGNDSIENVALELEAQRFKLNLLVKFEEVKNQYNSEAILATSSKNVIKAKLDTFENEYNNNILTPEQLFNKYFRDAADIPNSEPASVKNTLIKYVLENSINLQKEFVRAESFIALEDQNLDSTEVASKIADLRNLINNNQSGVAATLNENQNNEVTKIQLLNTIKDHIQSLISAKKDQLTTQLNANNQIKNFFDSTKNNFAVNGVAPSYVDNFEAKGINDLTTAISNKDDLSYSQVNVYLANAKSVANLQIFDLYTKATNTVENIQTTVADYVNDFAPSKTNVLAGSELGSAEYTPLLTLKNTIDNALGADFNSTENFETKINALVNIINGNYQNIITTFVNAIKAHFEEKFAPAPQQGQLGQSGFYVKLISTLNALKQNVTGQNVNLFKYNQIESLENQYDAFKNQFELLNNLYTALTSKTDSGSIANFATLLNTFNQSFLNLVNSIKDAVTNALAKNPLEEVFADLFETIRYNVSSSDTDKIKNAFNTFKQGILNTLNNVTTANFDFTILNKTNSLDSTLSTLLNKITEYNNWIKEDNNKQMLLDSLNNDPNEQNPLTPIEAGLDGTFDHKYKVAIAKDEITRKEFIKRFEALTNNAQNNLVQIDNNDAFLDMFQQFAYTKKDVLNASDLKSIYSPIKFKVYIKKYDQNGWFNVVAPTASEVDRQSLKAKIVYAYESNATDIGQLEVEKEVVLTFKTLDTVKITNGTTSIFINSQNQGALQSKLEVLDVDEAGWNITQVANMQDASYNTVKQEVITKVYNKLKAAVFALNDNNSTINQSGIITPNNSYLASLRTATDANLANLNYTTTGQNNRLSAFLDKDNRDSTTKYGFDFGNQESVAVTYNISLTTSKEDERLVIFPLDSEKGFTFLQLQGGYLTGFPTYGSGQGQFQPQWYDDILKGSDPGYSNIYNDSATWWNTPNNRIPTGLNVNLYSFNVDYDPIARKVYLYNSWTENTLFVINRYKLRDELNNLKNNNNNNLKASDIAFIDSLLAKLGNAPQNYVPTPSELSRTFEIHSTLYNRIFNNSLSSWLPTSQNIGYGAGPIYPITGGQQTVFRTTPTDPTTAQLRATPARDFNQQANQLVKSSARESLYSAIINKFFFKIR</sequence>
<protein>
    <submittedName>
        <fullName evidence="2">Uncharacterized protein</fullName>
    </submittedName>
</protein>
<feature type="coiled-coil region" evidence="1">
    <location>
        <begin position="390"/>
        <end position="418"/>
    </location>
</feature>
<feature type="coiled-coil region" evidence="1">
    <location>
        <begin position="1070"/>
        <end position="1097"/>
    </location>
</feature>
<dbReference type="OrthoDB" id="308918at2"/>
<dbReference type="KEGG" id="mcit:NCTC10181_00185"/>
<dbReference type="Proteomes" id="UP000290985">
    <property type="component" value="Chromosome"/>
</dbReference>
<feature type="coiled-coil region" evidence="1">
    <location>
        <begin position="243"/>
        <end position="270"/>
    </location>
</feature>
<reference evidence="2 3" key="1">
    <citation type="submission" date="2019-01" db="EMBL/GenBank/DDBJ databases">
        <authorList>
            <consortium name="Pathogen Informatics"/>
        </authorList>
    </citation>
    <scope>NUCLEOTIDE SEQUENCE [LARGE SCALE GENOMIC DNA]</scope>
    <source>
        <strain evidence="2 3">NCTC10181</strain>
    </source>
</reference>
<organism evidence="2 3">
    <name type="scientific">Mycoplasmopsis citelli</name>
    <dbReference type="NCBI Taxonomy" id="171281"/>
    <lineage>
        <taxon>Bacteria</taxon>
        <taxon>Bacillati</taxon>
        <taxon>Mycoplasmatota</taxon>
        <taxon>Mycoplasmoidales</taxon>
        <taxon>Metamycoplasmataceae</taxon>
        <taxon>Mycoplasmopsis</taxon>
    </lineage>
</organism>
<keyword evidence="1" id="KW-0175">Coiled coil</keyword>
<keyword evidence="3" id="KW-1185">Reference proteome</keyword>
<evidence type="ECO:0000313" key="2">
    <source>
        <dbReference type="EMBL" id="VEU74348.1"/>
    </source>
</evidence>
<name>A0A449B171_9BACT</name>
<feature type="coiled-coil region" evidence="1">
    <location>
        <begin position="712"/>
        <end position="753"/>
    </location>
</feature>
<gene>
    <name evidence="2" type="ORF">NCTC10181_00185</name>
</gene>
<evidence type="ECO:0000313" key="3">
    <source>
        <dbReference type="Proteomes" id="UP000290985"/>
    </source>
</evidence>
<proteinExistence type="predicted"/>
<dbReference type="RefSeq" id="WP_129725189.1">
    <property type="nucleotide sequence ID" value="NZ_LR215036.1"/>
</dbReference>
<dbReference type="EMBL" id="LR215036">
    <property type="protein sequence ID" value="VEU74348.1"/>
    <property type="molecule type" value="Genomic_DNA"/>
</dbReference>